<dbReference type="Proteomes" id="UP001589532">
    <property type="component" value="Unassembled WGS sequence"/>
</dbReference>
<evidence type="ECO:0000259" key="4">
    <source>
        <dbReference type="Pfam" id="PF00676"/>
    </source>
</evidence>
<dbReference type="SUPFAM" id="SSF52518">
    <property type="entry name" value="Thiamin diphosphate-binding fold (THDP-binding)"/>
    <property type="match status" value="1"/>
</dbReference>
<keyword evidence="6" id="KW-1185">Reference proteome</keyword>
<proteinExistence type="predicted"/>
<comment type="caution">
    <text evidence="5">The sequence shown here is derived from an EMBL/GenBank/DDBJ whole genome shotgun (WGS) entry which is preliminary data.</text>
</comment>
<keyword evidence="2" id="KW-0560">Oxidoreductase</keyword>
<keyword evidence="3" id="KW-0786">Thiamine pyrophosphate</keyword>
<evidence type="ECO:0000256" key="1">
    <source>
        <dbReference type="ARBA" id="ARBA00001964"/>
    </source>
</evidence>
<name>A0ABV5S704_9ACTN</name>
<protein>
    <submittedName>
        <fullName evidence="5">Thiamine pyrophosphate-dependent dehydrogenase E1 component subunit alpha</fullName>
    </submittedName>
</protein>
<dbReference type="InterPro" id="IPR029061">
    <property type="entry name" value="THDP-binding"/>
</dbReference>
<dbReference type="InterPro" id="IPR001017">
    <property type="entry name" value="DH_E1"/>
</dbReference>
<gene>
    <name evidence="5" type="ORF">ACFFSA_30670</name>
</gene>
<accession>A0ABV5S704</accession>
<dbReference type="Gene3D" id="3.40.50.970">
    <property type="match status" value="1"/>
</dbReference>
<dbReference type="Pfam" id="PF00676">
    <property type="entry name" value="E1_dh"/>
    <property type="match status" value="1"/>
</dbReference>
<comment type="cofactor">
    <cofactor evidence="1">
        <name>thiamine diphosphate</name>
        <dbReference type="ChEBI" id="CHEBI:58937"/>
    </cofactor>
</comment>
<evidence type="ECO:0000313" key="5">
    <source>
        <dbReference type="EMBL" id="MFB9627466.1"/>
    </source>
</evidence>
<evidence type="ECO:0000256" key="3">
    <source>
        <dbReference type="ARBA" id="ARBA00023052"/>
    </source>
</evidence>
<feature type="domain" description="Dehydrogenase E1 component" evidence="4">
    <location>
        <begin position="18"/>
        <end position="311"/>
    </location>
</feature>
<sequence length="320" mass="33394">MSHSLTATALADLAGLWRIRCFEETVTRLRVEEQIVGSVHLCIGQEAIPVGACAALDLTRDAVFATYRGHGWALACGADPAALFAELLGRETGTNGGRAGSAYLSDPDHGFYGENSIVGAGAPIAVGAALAARYDGSGRVALTVFGDGAMNQGAVHEAMNMASAFDLPVVFLVENNRYSELTPIAAMVRNADLVARSAAYGMPGARVDGNDVDAVRRAVAEAVDTCRSGRGPVLIEAHTQRLVGHYIGDAQVYRPRDEVELARTAEPIVVLTAALRAAGVSDAELTGIETRVRAEIETAAAMALAAPPADPNAVKEHVYG</sequence>
<dbReference type="CDD" id="cd02000">
    <property type="entry name" value="TPP_E1_PDC_ADC_BCADC"/>
    <property type="match status" value="1"/>
</dbReference>
<evidence type="ECO:0000313" key="6">
    <source>
        <dbReference type="Proteomes" id="UP001589532"/>
    </source>
</evidence>
<dbReference type="RefSeq" id="WP_344987446.1">
    <property type="nucleotide sequence ID" value="NZ_BAAAXV010000001.1"/>
</dbReference>
<dbReference type="InterPro" id="IPR050642">
    <property type="entry name" value="PDH_E1_Alpha_Subunit"/>
</dbReference>
<dbReference type="EMBL" id="JBHMBW010000033">
    <property type="protein sequence ID" value="MFB9627466.1"/>
    <property type="molecule type" value="Genomic_DNA"/>
</dbReference>
<reference evidence="5 6" key="1">
    <citation type="submission" date="2024-09" db="EMBL/GenBank/DDBJ databases">
        <authorList>
            <person name="Sun Q."/>
            <person name="Mori K."/>
        </authorList>
    </citation>
    <scope>NUCLEOTIDE SEQUENCE [LARGE SCALE GENOMIC DNA]</scope>
    <source>
        <strain evidence="5 6">JCM 3143</strain>
    </source>
</reference>
<dbReference type="PANTHER" id="PTHR11516:SF60">
    <property type="entry name" value="PYRUVATE DEHYDROGENASE E1 COMPONENT SUBUNIT ALPHA"/>
    <property type="match status" value="1"/>
</dbReference>
<organism evidence="5 6">
    <name type="scientific">Nonomuraea helvata</name>
    <dbReference type="NCBI Taxonomy" id="37484"/>
    <lineage>
        <taxon>Bacteria</taxon>
        <taxon>Bacillati</taxon>
        <taxon>Actinomycetota</taxon>
        <taxon>Actinomycetes</taxon>
        <taxon>Streptosporangiales</taxon>
        <taxon>Streptosporangiaceae</taxon>
        <taxon>Nonomuraea</taxon>
    </lineage>
</organism>
<evidence type="ECO:0000256" key="2">
    <source>
        <dbReference type="ARBA" id="ARBA00023002"/>
    </source>
</evidence>
<dbReference type="PANTHER" id="PTHR11516">
    <property type="entry name" value="PYRUVATE DEHYDROGENASE E1 COMPONENT, ALPHA SUBUNIT BACTERIAL AND ORGANELLAR"/>
    <property type="match status" value="1"/>
</dbReference>